<dbReference type="EMBL" id="JADLQN010000001">
    <property type="protein sequence ID" value="MBF6352964.1"/>
    <property type="molecule type" value="Genomic_DNA"/>
</dbReference>
<dbReference type="RefSeq" id="WP_194999939.1">
    <property type="nucleotide sequence ID" value="NZ_JADLQN010000001.1"/>
</dbReference>
<sequence>MKRHNTFCTDRQDHTPYRDNVVDLFAHRRGLLERRGLDPDEIAARLCAETGVLAKWDNGNDGDGGYAA</sequence>
<dbReference type="Proteomes" id="UP000707731">
    <property type="component" value="Unassembled WGS sequence"/>
</dbReference>
<gene>
    <name evidence="1" type="ORF">IU449_00110</name>
</gene>
<evidence type="ECO:0000313" key="1">
    <source>
        <dbReference type="EMBL" id="MBF6352964.1"/>
    </source>
</evidence>
<reference evidence="1 2" key="1">
    <citation type="submission" date="2020-10" db="EMBL/GenBank/DDBJ databases">
        <title>Identification of Nocardia species via Next-generation sequencing and recognition of intraspecies genetic diversity.</title>
        <authorList>
            <person name="Li P."/>
            <person name="Li P."/>
            <person name="Lu B."/>
        </authorList>
    </citation>
    <scope>NUCLEOTIDE SEQUENCE [LARGE SCALE GENOMIC DNA]</scope>
    <source>
        <strain evidence="1 2">BJ06-0143</strain>
    </source>
</reference>
<comment type="caution">
    <text evidence="1">The sequence shown here is derived from an EMBL/GenBank/DDBJ whole genome shotgun (WGS) entry which is preliminary data.</text>
</comment>
<proteinExistence type="predicted"/>
<organism evidence="1 2">
    <name type="scientific">Nocardia higoensis</name>
    <dbReference type="NCBI Taxonomy" id="228599"/>
    <lineage>
        <taxon>Bacteria</taxon>
        <taxon>Bacillati</taxon>
        <taxon>Actinomycetota</taxon>
        <taxon>Actinomycetes</taxon>
        <taxon>Mycobacteriales</taxon>
        <taxon>Nocardiaceae</taxon>
        <taxon>Nocardia</taxon>
    </lineage>
</organism>
<accession>A0ABS0D804</accession>
<evidence type="ECO:0000313" key="2">
    <source>
        <dbReference type="Proteomes" id="UP000707731"/>
    </source>
</evidence>
<protein>
    <submittedName>
        <fullName evidence="1">Uncharacterized protein</fullName>
    </submittedName>
</protein>
<name>A0ABS0D804_9NOCA</name>
<keyword evidence="2" id="KW-1185">Reference proteome</keyword>